<dbReference type="GO" id="GO:0003700">
    <property type="term" value="F:DNA-binding transcription factor activity"/>
    <property type="evidence" value="ECO:0007669"/>
    <property type="project" value="InterPro"/>
</dbReference>
<dbReference type="GO" id="GO:0003677">
    <property type="term" value="F:DNA binding"/>
    <property type="evidence" value="ECO:0007669"/>
    <property type="project" value="UniProtKB-KW"/>
</dbReference>
<dbReference type="EMBL" id="JACCAB010000001">
    <property type="protein sequence ID" value="NYG06728.1"/>
    <property type="molecule type" value="Genomic_DNA"/>
</dbReference>
<keyword evidence="4" id="KW-1185">Reference proteome</keyword>
<dbReference type="SUPFAM" id="SSF46785">
    <property type="entry name" value="Winged helix' DNA-binding domain"/>
    <property type="match status" value="1"/>
</dbReference>
<organism evidence="3 4">
    <name type="scientific">Pedococcus badiiscoriae</name>
    <dbReference type="NCBI Taxonomy" id="642776"/>
    <lineage>
        <taxon>Bacteria</taxon>
        <taxon>Bacillati</taxon>
        <taxon>Actinomycetota</taxon>
        <taxon>Actinomycetes</taxon>
        <taxon>Micrococcales</taxon>
        <taxon>Intrasporangiaceae</taxon>
        <taxon>Pedococcus</taxon>
    </lineage>
</organism>
<dbReference type="CDD" id="cd00090">
    <property type="entry name" value="HTH_ARSR"/>
    <property type="match status" value="1"/>
</dbReference>
<dbReference type="RefSeq" id="WP_179421169.1">
    <property type="nucleotide sequence ID" value="NZ_JACCAB010000001.1"/>
</dbReference>
<evidence type="ECO:0000256" key="1">
    <source>
        <dbReference type="SAM" id="MobiDB-lite"/>
    </source>
</evidence>
<dbReference type="GO" id="GO:0006950">
    <property type="term" value="P:response to stress"/>
    <property type="evidence" value="ECO:0007669"/>
    <property type="project" value="TreeGrafter"/>
</dbReference>
<dbReference type="PRINTS" id="PR00598">
    <property type="entry name" value="HTHMARR"/>
</dbReference>
<dbReference type="InterPro" id="IPR036390">
    <property type="entry name" value="WH_DNA-bd_sf"/>
</dbReference>
<sequence>MTTTTTPRSTTDVLSALSSLIRASRSVARQRQAQLGTAGTPLAILKALATQPAENRPGDLAVVTGVAPSVVSRALARLEEDGLVVRHPDEADARACHISLTPEGHSQLDAITDQYALLLGDALAELSDDDVERLPGLLHTLEQSLRRAGARLAPPRHTPLAPSLVDSQTSTPSTATNTTVHESL</sequence>
<dbReference type="InterPro" id="IPR039422">
    <property type="entry name" value="MarR/SlyA-like"/>
</dbReference>
<feature type="region of interest" description="Disordered" evidence="1">
    <location>
        <begin position="150"/>
        <end position="184"/>
    </location>
</feature>
<evidence type="ECO:0000313" key="3">
    <source>
        <dbReference type="EMBL" id="NYG06728.1"/>
    </source>
</evidence>
<feature type="domain" description="HTH marR-type" evidence="2">
    <location>
        <begin position="10"/>
        <end position="143"/>
    </location>
</feature>
<dbReference type="InterPro" id="IPR011991">
    <property type="entry name" value="ArsR-like_HTH"/>
</dbReference>
<dbReference type="Proteomes" id="UP000573599">
    <property type="component" value="Unassembled WGS sequence"/>
</dbReference>
<evidence type="ECO:0000259" key="2">
    <source>
        <dbReference type="PROSITE" id="PS50995"/>
    </source>
</evidence>
<dbReference type="SMART" id="SM00347">
    <property type="entry name" value="HTH_MARR"/>
    <property type="match status" value="1"/>
</dbReference>
<dbReference type="PROSITE" id="PS50995">
    <property type="entry name" value="HTH_MARR_2"/>
    <property type="match status" value="1"/>
</dbReference>
<dbReference type="AlphaFoldDB" id="A0A852WCF8"/>
<protein>
    <submittedName>
        <fullName evidence="3">DNA-binding MarR family transcriptional regulator</fullName>
    </submittedName>
</protein>
<dbReference type="PANTHER" id="PTHR33164">
    <property type="entry name" value="TRANSCRIPTIONAL REGULATOR, MARR FAMILY"/>
    <property type="match status" value="1"/>
</dbReference>
<comment type="caution">
    <text evidence="3">The sequence shown here is derived from an EMBL/GenBank/DDBJ whole genome shotgun (WGS) entry which is preliminary data.</text>
</comment>
<accession>A0A852WCF8</accession>
<reference evidence="3 4" key="1">
    <citation type="submission" date="2020-07" db="EMBL/GenBank/DDBJ databases">
        <title>Sequencing the genomes of 1000 actinobacteria strains.</title>
        <authorList>
            <person name="Klenk H.-P."/>
        </authorList>
    </citation>
    <scope>NUCLEOTIDE SEQUENCE [LARGE SCALE GENOMIC DNA]</scope>
    <source>
        <strain evidence="3 4">DSM 23987</strain>
    </source>
</reference>
<dbReference type="InterPro" id="IPR000835">
    <property type="entry name" value="HTH_MarR-typ"/>
</dbReference>
<dbReference type="Gene3D" id="1.10.10.10">
    <property type="entry name" value="Winged helix-like DNA-binding domain superfamily/Winged helix DNA-binding domain"/>
    <property type="match status" value="1"/>
</dbReference>
<keyword evidence="3" id="KW-0238">DNA-binding</keyword>
<proteinExistence type="predicted"/>
<dbReference type="Pfam" id="PF12802">
    <property type="entry name" value="MarR_2"/>
    <property type="match status" value="1"/>
</dbReference>
<name>A0A852WCF8_9MICO</name>
<evidence type="ECO:0000313" key="4">
    <source>
        <dbReference type="Proteomes" id="UP000573599"/>
    </source>
</evidence>
<dbReference type="PANTHER" id="PTHR33164:SF43">
    <property type="entry name" value="HTH-TYPE TRANSCRIPTIONAL REPRESSOR YETL"/>
    <property type="match status" value="1"/>
</dbReference>
<feature type="compositionally biased region" description="Low complexity" evidence="1">
    <location>
        <begin position="167"/>
        <end position="184"/>
    </location>
</feature>
<dbReference type="InterPro" id="IPR036388">
    <property type="entry name" value="WH-like_DNA-bd_sf"/>
</dbReference>
<gene>
    <name evidence="3" type="ORF">BJ986_001215</name>
</gene>